<gene>
    <name evidence="3 4" type="primary">LOC106514527</name>
</gene>
<organism evidence="2 3">
    <name type="scientific">Austrofundulus limnaeus</name>
    <name type="common">Annual killifish</name>
    <dbReference type="NCBI Taxonomy" id="52670"/>
    <lineage>
        <taxon>Eukaryota</taxon>
        <taxon>Metazoa</taxon>
        <taxon>Chordata</taxon>
        <taxon>Craniata</taxon>
        <taxon>Vertebrata</taxon>
        <taxon>Euteleostomi</taxon>
        <taxon>Actinopterygii</taxon>
        <taxon>Neopterygii</taxon>
        <taxon>Teleostei</taxon>
        <taxon>Neoteleostei</taxon>
        <taxon>Acanthomorphata</taxon>
        <taxon>Ovalentaria</taxon>
        <taxon>Atherinomorphae</taxon>
        <taxon>Cyprinodontiformes</taxon>
        <taxon>Rivulidae</taxon>
        <taxon>Austrofundulus</taxon>
    </lineage>
</organism>
<dbReference type="RefSeq" id="XP_013859287.1">
    <property type="nucleotide sequence ID" value="XM_014003833.1"/>
</dbReference>
<dbReference type="OrthoDB" id="8727472at2759"/>
<evidence type="ECO:0000313" key="3">
    <source>
        <dbReference type="RefSeq" id="XP_013859287.1"/>
    </source>
</evidence>
<evidence type="ECO:0000256" key="1">
    <source>
        <dbReference type="SAM" id="MobiDB-lite"/>
    </source>
</evidence>
<proteinExistence type="predicted"/>
<reference evidence="3 4" key="1">
    <citation type="submission" date="2025-04" db="UniProtKB">
        <authorList>
            <consortium name="RefSeq"/>
        </authorList>
    </citation>
    <scope>IDENTIFICATION</scope>
    <source>
        <strain evidence="3 4">Quisiro</strain>
        <tissue evidence="3 4">Liver</tissue>
    </source>
</reference>
<feature type="compositionally biased region" description="Polar residues" evidence="1">
    <location>
        <begin position="378"/>
        <end position="393"/>
    </location>
</feature>
<feature type="region of interest" description="Disordered" evidence="1">
    <location>
        <begin position="374"/>
        <end position="415"/>
    </location>
</feature>
<feature type="region of interest" description="Disordered" evidence="1">
    <location>
        <begin position="268"/>
        <end position="314"/>
    </location>
</feature>
<protein>
    <submittedName>
        <fullName evidence="3 4">Uncharacterized protein LOC106514527 isoform X1</fullName>
    </submittedName>
</protein>
<dbReference type="KEGG" id="alim:106514527"/>
<accession>A0A2I4AUX2</accession>
<dbReference type="RefSeq" id="XP_013859288.1">
    <property type="nucleotide sequence ID" value="XM_014003834.1"/>
</dbReference>
<sequence>MNSMDICSAEKPGPFLDMNLYRSFGNLMETWVNEDRLSPQTQLLQDTMDSLVPTSDMGINPRSESVDSGVELASCGTPCPASSSSASAEMDSLMLQSEGLILASMSQSPVLSSPVPSSCSSSSSPCLCPSTAEEDPTSLRLKVERALRKADSKNWRSMDEPVVRQPRASFLPKQHASELMRCSRSQSFDTRRRFDPSVLLKQMLDMKQSFISTEGQSLEGSDVNEEKKLSPGFFYLEQVCQRLENLAREQMRSQGLLMETDALWEHEEAEAPESCQTDSTAAEEDQSSSQLVERAEQVSSQPQQQKSRHFRQRSASDTMFAALHLKKLNANHRGQLLSTNDLLERVEDEETVQEETKERSNKAFRNWRAKLPLRRTESAASDTKSQQMQFSERTSARRRLSKLFRRNKGNKEHLV</sequence>
<evidence type="ECO:0000313" key="4">
    <source>
        <dbReference type="RefSeq" id="XP_013859288.1"/>
    </source>
</evidence>
<evidence type="ECO:0000313" key="2">
    <source>
        <dbReference type="Proteomes" id="UP000192220"/>
    </source>
</evidence>
<feature type="compositionally biased region" description="Polar residues" evidence="1">
    <location>
        <begin position="287"/>
        <end position="305"/>
    </location>
</feature>
<feature type="compositionally biased region" description="Basic residues" evidence="1">
    <location>
        <begin position="396"/>
        <end position="408"/>
    </location>
</feature>
<dbReference type="AlphaFoldDB" id="A0A2I4AUX2"/>
<keyword evidence="2" id="KW-1185">Reference proteome</keyword>
<name>A0A2I4AUX2_AUSLI</name>
<dbReference type="Proteomes" id="UP000192220">
    <property type="component" value="Unplaced"/>
</dbReference>